<evidence type="ECO:0000256" key="1">
    <source>
        <dbReference type="ARBA" id="ARBA00006962"/>
    </source>
</evidence>
<protein>
    <recommendedName>
        <fullName evidence="2">Glycosyl transferase family 28 C-terminal domain-containing protein</fullName>
    </recommendedName>
</protein>
<dbReference type="AlphaFoldDB" id="E8R9L1"/>
<dbReference type="HOGENOM" id="CLU_873241_0_0_2"/>
<reference evidence="4" key="1">
    <citation type="submission" date="2010-11" db="EMBL/GenBank/DDBJ databases">
        <title>The complete genome of Desulfurococcus mucosus DSM 2162.</title>
        <authorList>
            <consortium name="US DOE Joint Genome Institute (JGI-PGF)"/>
            <person name="Lucas S."/>
            <person name="Copeland A."/>
            <person name="Lapidus A."/>
            <person name="Bruce D."/>
            <person name="Goodwin L."/>
            <person name="Pitluck S."/>
            <person name="Kyrpides N."/>
            <person name="Mavromatis K."/>
            <person name="Pagani I."/>
            <person name="Ivanova N."/>
            <person name="Ovchinnikova G."/>
            <person name="Chertkov O."/>
            <person name="Held B."/>
            <person name="Brettin T."/>
            <person name="Detter J.C."/>
            <person name="Tapia R."/>
            <person name="Han C."/>
            <person name="Land M."/>
            <person name="Hauser L."/>
            <person name="Markowitz V."/>
            <person name="Cheng J.-F."/>
            <person name="Hugenholtz P."/>
            <person name="Woyke T."/>
            <person name="Wu D."/>
            <person name="Wirth R."/>
            <person name="Bilek Y."/>
            <person name="Hader T."/>
            <person name="Klenk H.-P."/>
            <person name="Eisen J.A."/>
        </authorList>
    </citation>
    <scope>NUCLEOTIDE SEQUENCE [LARGE SCALE GENOMIC DNA]</scope>
    <source>
        <strain evidence="4">ATCC 35584 / DSM 2162 / JCM 9187 / O7/1</strain>
    </source>
</reference>
<accession>E8R9L1</accession>
<keyword evidence="4" id="KW-1185">Reference proteome</keyword>
<dbReference type="Gene3D" id="3.40.50.2000">
    <property type="entry name" value="Glycogen Phosphorylase B"/>
    <property type="match status" value="2"/>
</dbReference>
<dbReference type="Pfam" id="PF04101">
    <property type="entry name" value="Glyco_tran_28_C"/>
    <property type="match status" value="1"/>
</dbReference>
<dbReference type="PANTHER" id="PTHR21015:SF22">
    <property type="entry name" value="GLYCOSYLTRANSFERASE"/>
    <property type="match status" value="1"/>
</dbReference>
<dbReference type="EMBL" id="CP002363">
    <property type="protein sequence ID" value="ADV65187.1"/>
    <property type="molecule type" value="Genomic_DNA"/>
</dbReference>
<dbReference type="InterPro" id="IPR007235">
    <property type="entry name" value="Glyco_trans_28_C"/>
</dbReference>
<dbReference type="Proteomes" id="UP000001068">
    <property type="component" value="Chromosome"/>
</dbReference>
<reference evidence="3 4" key="2">
    <citation type="journal article" date="2011" name="Stand. Genomic Sci.">
        <title>Complete genome sequence of Desulfurococcus mucosus type strain (O7/1).</title>
        <authorList>
            <person name="Wirth R."/>
            <person name="Chertkov O."/>
            <person name="Held B."/>
            <person name="Lapidus A."/>
            <person name="Nolan M."/>
            <person name="Lucas S."/>
            <person name="Hammon N."/>
            <person name="Deshpande S."/>
            <person name="Cheng J.F."/>
            <person name="Tapia R."/>
            <person name="Han C."/>
            <person name="Goodwin L."/>
            <person name="Pitluck S."/>
            <person name="Liolios K."/>
            <person name="Ioanna P."/>
            <person name="Ivanova N."/>
            <person name="Mavromatis K."/>
            <person name="Mikhailova N."/>
            <person name="Pati A."/>
            <person name="Chen A."/>
            <person name="Palaniappan K."/>
            <person name="Land M."/>
            <person name="Hauser L."/>
            <person name="Chang Y.J."/>
            <person name="Jeffries C.D."/>
            <person name="Bilek Y."/>
            <person name="Hader T."/>
            <person name="Rohde M."/>
            <person name="Spring S."/>
            <person name="Sikorski J."/>
            <person name="Goker M."/>
            <person name="Woyke T."/>
            <person name="Bristow J."/>
            <person name="Eisen J.A."/>
            <person name="Markowitz V."/>
            <person name="Hugenholtz P."/>
            <person name="Kyrpides N.C."/>
            <person name="Klenk H.P."/>
        </authorList>
    </citation>
    <scope>NUCLEOTIDE SEQUENCE [LARGE SCALE GENOMIC DNA]</scope>
    <source>
        <strain evidence="4">ATCC 35584 / DSM 2162 / JCM 9187 / O7/1</strain>
    </source>
</reference>
<sequence>MGTRMDKVLLIAGYGGHAGFAYTVGHYLAERGIELDILVPRGYSWVRERMMRLGRVIEMTLPRKPAEPIYRGLPRWIQALKESIRVCRNKYTVVFASGSNFSIPPSLTCMLAGSMILTIEDVARFTERSRAVSTLYRLGAKVFLHWEEQLNLYGKGIVSGPVYEPPLYEPRDEGYILVSTGTFGHRTLFDTISRLGLKRVVMQTGDVDPEPYRRGHPEWVVFQYTSDIHRWIAGASLVVTHYPGTTALTARLAYGKPVVMVYSPRHTLAAPRGDSSKLAEKLNAVYLEEVDPARLAEAIEEARGMKAPRYSNGGEYIAEYILRLGSKH</sequence>
<dbReference type="KEGG" id="dmu:Desmu_0883"/>
<gene>
    <name evidence="3" type="ordered locus">Desmu_0883</name>
</gene>
<evidence type="ECO:0000313" key="3">
    <source>
        <dbReference type="EMBL" id="ADV65187.1"/>
    </source>
</evidence>
<dbReference type="PANTHER" id="PTHR21015">
    <property type="entry name" value="UDP-N-ACETYLGLUCOSAMINE--N-ACETYLMURAMYL-(PENTAPEPTIDE) PYROPHOSPHORYL-UNDECAPRENOL N-ACETYLGLUCOSAMINE TRANSFERASE 1"/>
    <property type="match status" value="1"/>
</dbReference>
<dbReference type="SUPFAM" id="SSF53756">
    <property type="entry name" value="UDP-Glycosyltransferase/glycogen phosphorylase"/>
    <property type="match status" value="1"/>
</dbReference>
<name>E8R9L1_DESM0</name>
<dbReference type="eggNOG" id="arCOG01394">
    <property type="taxonomic scope" value="Archaea"/>
</dbReference>
<evidence type="ECO:0000259" key="2">
    <source>
        <dbReference type="Pfam" id="PF04101"/>
    </source>
</evidence>
<dbReference type="GO" id="GO:0016758">
    <property type="term" value="F:hexosyltransferase activity"/>
    <property type="evidence" value="ECO:0007669"/>
    <property type="project" value="InterPro"/>
</dbReference>
<feature type="domain" description="Glycosyl transferase family 28 C-terminal" evidence="2">
    <location>
        <begin position="196"/>
        <end position="307"/>
    </location>
</feature>
<proteinExistence type="inferred from homology"/>
<dbReference type="STRING" id="765177.Desmu_0883"/>
<organism evidence="3 4">
    <name type="scientific">Desulfurococcus mucosus (strain ATCC 35584 / DSM 2162 / JCM 9187 / O7/1)</name>
    <dbReference type="NCBI Taxonomy" id="765177"/>
    <lineage>
        <taxon>Archaea</taxon>
        <taxon>Thermoproteota</taxon>
        <taxon>Thermoprotei</taxon>
        <taxon>Desulfurococcales</taxon>
        <taxon>Desulfurococcaceae</taxon>
        <taxon>Desulfurococcus</taxon>
    </lineage>
</organism>
<comment type="similarity">
    <text evidence="1">Belongs to the glycosyltransferase 28 family.</text>
</comment>
<evidence type="ECO:0000313" key="4">
    <source>
        <dbReference type="Proteomes" id="UP000001068"/>
    </source>
</evidence>